<keyword evidence="3" id="KW-1185">Reference proteome</keyword>
<sequence>MQPSLGHIIAKHFTTENNGSYWTGSGSPSLFTVCCLPFGLIKIHPTWLATPNVTFVWLDKTLVFSRLMRILGLKHAFYVPKSALTQAIWFPSSYSRLQVWPGYSMCRMHTGRSLYLQVDVSHKVFLQHGRLQVSKNYGITIKDMAQLILIHPPKKRSNQVITGMILLLPELFFMTGIPDKMRTDFRAMTVKSLCQQLSDEQHTHSLKQLLKNTNPEAQMELAHWGLEISQDILVVTGRILPLETVCLQSASFVTGADVSWSKEVVRDASISYIHMNCWAKFYLLFQPKVQLVVCIMTGNRDDLYCLYCAIKKLYCIQSPVPSQVDTATSPDNSLRSDAQKILLQMNCKLGGELWTVNIPLFSIIIFTGKVGLPSVCSLNIMLTRWYTRVTFQIPNEEVINGIRVCLLAALHKYYVVFSFVTLPRLSKYISLPRVYFFYLMAHHIQQGCGLPTHYISVYNTANHFSKMYWNWPWTIQVPVPYKYGLKLAYLSGQYFHSELAIQLTDKLYFLLGLSPPRRSTPVCTTMNRSQPSKP</sequence>
<reference evidence="2" key="1">
    <citation type="submission" date="2025-08" db="UniProtKB">
        <authorList>
            <consortium name="Ensembl"/>
        </authorList>
    </citation>
    <scope>IDENTIFICATION</scope>
</reference>
<dbReference type="Gene3D" id="3.30.420.10">
    <property type="entry name" value="Ribonuclease H-like superfamily/Ribonuclease H"/>
    <property type="match status" value="1"/>
</dbReference>
<evidence type="ECO:0000259" key="1">
    <source>
        <dbReference type="SMART" id="SM00950"/>
    </source>
</evidence>
<gene>
    <name evidence="2" type="primary">SLC36A1</name>
</gene>
<dbReference type="InterPro" id="IPR036085">
    <property type="entry name" value="PAZ_dom_sf"/>
</dbReference>
<dbReference type="SUPFAM" id="SSF53098">
    <property type="entry name" value="Ribonuclease H-like"/>
    <property type="match status" value="1"/>
</dbReference>
<dbReference type="GeneTree" id="ENSGT00950000183200"/>
<dbReference type="SUPFAM" id="SSF101690">
    <property type="entry name" value="PAZ domain"/>
    <property type="match status" value="1"/>
</dbReference>
<dbReference type="Pfam" id="PF02171">
    <property type="entry name" value="Piwi"/>
    <property type="match status" value="1"/>
</dbReference>
<dbReference type="InterPro" id="IPR012337">
    <property type="entry name" value="RNaseH-like_sf"/>
</dbReference>
<dbReference type="AlphaFoldDB" id="A0A8C8K0X3"/>
<dbReference type="Gene3D" id="3.40.50.2300">
    <property type="match status" value="1"/>
</dbReference>
<dbReference type="InterPro" id="IPR036397">
    <property type="entry name" value="RNaseH_sf"/>
</dbReference>
<dbReference type="GO" id="GO:0003676">
    <property type="term" value="F:nucleic acid binding"/>
    <property type="evidence" value="ECO:0007669"/>
    <property type="project" value="InterPro"/>
</dbReference>
<evidence type="ECO:0000313" key="3">
    <source>
        <dbReference type="Proteomes" id="UP000694402"/>
    </source>
</evidence>
<dbReference type="InterPro" id="IPR003165">
    <property type="entry name" value="Piwi"/>
</dbReference>
<dbReference type="Gene3D" id="2.170.260.10">
    <property type="entry name" value="paz domain"/>
    <property type="match status" value="1"/>
</dbReference>
<evidence type="ECO:0000313" key="2">
    <source>
        <dbReference type="Ensembl" id="ENSOTSP00005101700.1"/>
    </source>
</evidence>
<organism evidence="2 3">
    <name type="scientific">Oncorhynchus tshawytscha</name>
    <name type="common">Chinook salmon</name>
    <name type="synonym">Salmo tshawytscha</name>
    <dbReference type="NCBI Taxonomy" id="74940"/>
    <lineage>
        <taxon>Eukaryota</taxon>
        <taxon>Metazoa</taxon>
        <taxon>Chordata</taxon>
        <taxon>Craniata</taxon>
        <taxon>Vertebrata</taxon>
        <taxon>Euteleostomi</taxon>
        <taxon>Actinopterygii</taxon>
        <taxon>Neopterygii</taxon>
        <taxon>Teleostei</taxon>
        <taxon>Protacanthopterygii</taxon>
        <taxon>Salmoniformes</taxon>
        <taxon>Salmonidae</taxon>
        <taxon>Salmoninae</taxon>
        <taxon>Oncorhynchus</taxon>
    </lineage>
</organism>
<proteinExistence type="predicted"/>
<dbReference type="PANTHER" id="PTHR22891">
    <property type="entry name" value="EUKARYOTIC TRANSLATION INITIATION FACTOR 2C"/>
    <property type="match status" value="1"/>
</dbReference>
<dbReference type="SMART" id="SM00950">
    <property type="entry name" value="Piwi"/>
    <property type="match status" value="1"/>
</dbReference>
<dbReference type="Proteomes" id="UP000694402">
    <property type="component" value="Unassembled WGS sequence"/>
</dbReference>
<protein>
    <recommendedName>
        <fullName evidence="1">Piwi domain-containing protein</fullName>
    </recommendedName>
</protein>
<reference evidence="2" key="2">
    <citation type="submission" date="2025-09" db="UniProtKB">
        <authorList>
            <consortium name="Ensembl"/>
        </authorList>
    </citation>
    <scope>IDENTIFICATION</scope>
</reference>
<accession>A0A8C8K0X3</accession>
<dbReference type="Ensembl" id="ENSOTST00005109990.2">
    <property type="protein sequence ID" value="ENSOTSP00005101700.1"/>
    <property type="gene ID" value="ENSOTSG00005046732.2"/>
</dbReference>
<name>A0A8C8K0X3_ONCTS</name>
<feature type="domain" description="Piwi" evidence="1">
    <location>
        <begin position="291"/>
        <end position="496"/>
    </location>
</feature>